<dbReference type="SMART" id="SM00530">
    <property type="entry name" value="HTH_XRE"/>
    <property type="match status" value="1"/>
</dbReference>
<dbReference type="Gene3D" id="1.10.260.40">
    <property type="entry name" value="lambda repressor-like DNA-binding domains"/>
    <property type="match status" value="1"/>
</dbReference>
<gene>
    <name evidence="2" type="ORF">LPT13_01645</name>
</gene>
<evidence type="ECO:0000313" key="2">
    <source>
        <dbReference type="EMBL" id="MCI2241055.1"/>
    </source>
</evidence>
<dbReference type="InterPro" id="IPR001387">
    <property type="entry name" value="Cro/C1-type_HTH"/>
</dbReference>
<name>A0ABS9WE37_9ACTN</name>
<dbReference type="Pfam" id="PF13560">
    <property type="entry name" value="HTH_31"/>
    <property type="match status" value="1"/>
</dbReference>
<dbReference type="PROSITE" id="PS50943">
    <property type="entry name" value="HTH_CROC1"/>
    <property type="match status" value="1"/>
</dbReference>
<reference evidence="2" key="1">
    <citation type="submission" date="2021-11" db="EMBL/GenBank/DDBJ databases">
        <title>A Novel Adlercreutzia Species, isolated from a Allomyrina dichotoma larva feces.</title>
        <authorList>
            <person name="Suh M.K."/>
        </authorList>
    </citation>
    <scope>NUCLEOTIDE SEQUENCE</scope>
    <source>
        <strain evidence="2">JBNU-10</strain>
    </source>
</reference>
<evidence type="ECO:0000259" key="1">
    <source>
        <dbReference type="PROSITE" id="PS50943"/>
    </source>
</evidence>
<organism evidence="2 3">
    <name type="scientific">Adlercreutzia faecimuris</name>
    <dbReference type="NCBI Taxonomy" id="2897341"/>
    <lineage>
        <taxon>Bacteria</taxon>
        <taxon>Bacillati</taxon>
        <taxon>Actinomycetota</taxon>
        <taxon>Coriobacteriia</taxon>
        <taxon>Eggerthellales</taxon>
        <taxon>Eggerthellaceae</taxon>
        <taxon>Adlercreutzia</taxon>
    </lineage>
</organism>
<keyword evidence="3" id="KW-1185">Reference proteome</keyword>
<dbReference type="CDD" id="cd00093">
    <property type="entry name" value="HTH_XRE"/>
    <property type="match status" value="1"/>
</dbReference>
<evidence type="ECO:0000313" key="3">
    <source>
        <dbReference type="Proteomes" id="UP001430755"/>
    </source>
</evidence>
<accession>A0ABS9WE37</accession>
<protein>
    <submittedName>
        <fullName evidence="2">Helix-turn-helix transcriptional regulator</fullName>
    </submittedName>
</protein>
<dbReference type="SUPFAM" id="SSF47413">
    <property type="entry name" value="lambda repressor-like DNA-binding domains"/>
    <property type="match status" value="1"/>
</dbReference>
<proteinExistence type="predicted"/>
<feature type="domain" description="HTH cro/C1-type" evidence="1">
    <location>
        <begin position="3"/>
        <end position="35"/>
    </location>
</feature>
<dbReference type="InterPro" id="IPR010982">
    <property type="entry name" value="Lambda_DNA-bd_dom_sf"/>
</dbReference>
<comment type="caution">
    <text evidence="2">The sequence shown here is derived from an EMBL/GenBank/DDBJ whole genome shotgun (WGS) entry which is preliminary data.</text>
</comment>
<sequence>MAVVQERRRLGLSQAALARKIGANPSSISRIEAGKEPPWPLRARRIADAVGWKGDPMELFEEVDAA</sequence>
<dbReference type="Proteomes" id="UP001430755">
    <property type="component" value="Unassembled WGS sequence"/>
</dbReference>
<dbReference type="EMBL" id="JAJMLW010000001">
    <property type="protein sequence ID" value="MCI2241055.1"/>
    <property type="molecule type" value="Genomic_DNA"/>
</dbReference>
<dbReference type="RefSeq" id="WP_242162835.1">
    <property type="nucleotide sequence ID" value="NZ_JAJMLW010000001.1"/>
</dbReference>